<evidence type="ECO:0000313" key="2">
    <source>
        <dbReference type="Proteomes" id="UP000515908"/>
    </source>
</evidence>
<reference evidence="1 2" key="1">
    <citation type="submission" date="2020-08" db="EMBL/GenBank/DDBJ databases">
        <authorList>
            <person name="Newling K."/>
            <person name="Davey J."/>
            <person name="Forrester S."/>
        </authorList>
    </citation>
    <scope>NUCLEOTIDE SEQUENCE [LARGE SCALE GENOMIC DNA]</scope>
    <source>
        <strain evidence="2">Crithidia deanei Carvalho (ATCC PRA-265)</strain>
    </source>
</reference>
<name>A0A7G2CEL6_9TRYP</name>
<dbReference type="Proteomes" id="UP000515908">
    <property type="component" value="Chromosome 11"/>
</dbReference>
<proteinExistence type="predicted"/>
<dbReference type="VEuPathDB" id="TriTrypDB:ADEAN_000582600"/>
<protein>
    <submittedName>
        <fullName evidence="1">Uncharacterized protein</fullName>
    </submittedName>
</protein>
<keyword evidence="2" id="KW-1185">Reference proteome</keyword>
<dbReference type="AlphaFoldDB" id="A0A7G2CEL6"/>
<sequence length="657" mass="73453">MSTLYETFATIESLPAASRFSANDRGAESRAKLSESLSANYSFLWTLRVQSNALWADFFLLLIYNAQDQLFTLSNAATVVGIPQFSRVSGSCDYLSRQDCWLWLLLSVVLFSFSTVGSETLFSSSADRTRYTVSSVSRDSGKGRSGMKERSYPQDCKQNVVLVLQRMKETDGGLLFAQNALHVLLDAFDFVLKKVIRETPALSSKLDVWLSRGFSFTTVKRTEDGGNTDENAAQLCNRIVLVLDELTAMCPFFFLASPGSLLRLVVPLSIVVVMCGVNVLSRSDDLYKDRFPLEDGAVVRLLSNVGESVLDVLAQQCKPEFLDTSFRATGCASVLHQLFVWFVFIESVRERRGADLPDETAKKIKRRRWTAYLHVGQLLSQADTTVTDGPSGKAVPDEYMLFSLCAAFEEIFSLMYCTLASDEENGTSFVHELSAFAFVQIRNHLQREHQEKRSLYQLHKGVVVPIVSGCAFRTLSQILAYFSTVFDASGVRHQPCWHLSLNYLRIRDALPTVCMHSSLERDSFVSHRDKSRLFLKSADWSLSESLCVGGALPHALERSASHRLTLCSMRLASLAVESAAKEPSGMAVSTSYIDAYKNFLMLNANISLRTLFKCLRCLIKSQKKSACTRQEDSVAALTEVDELEVNCFLLRTRLFVN</sequence>
<accession>A0A7G2CEL6</accession>
<evidence type="ECO:0000313" key="1">
    <source>
        <dbReference type="EMBL" id="CAD2218338.1"/>
    </source>
</evidence>
<organism evidence="1 2">
    <name type="scientific">Angomonas deanei</name>
    <dbReference type="NCBI Taxonomy" id="59799"/>
    <lineage>
        <taxon>Eukaryota</taxon>
        <taxon>Discoba</taxon>
        <taxon>Euglenozoa</taxon>
        <taxon>Kinetoplastea</taxon>
        <taxon>Metakinetoplastina</taxon>
        <taxon>Trypanosomatida</taxon>
        <taxon>Trypanosomatidae</taxon>
        <taxon>Strigomonadinae</taxon>
        <taxon>Angomonas</taxon>
    </lineage>
</organism>
<dbReference type="EMBL" id="LR877155">
    <property type="protein sequence ID" value="CAD2218338.1"/>
    <property type="molecule type" value="Genomic_DNA"/>
</dbReference>
<gene>
    <name evidence="1" type="ORF">ADEAN_000582600</name>
</gene>